<dbReference type="InterPro" id="IPR011701">
    <property type="entry name" value="MFS"/>
</dbReference>
<dbReference type="InterPro" id="IPR020846">
    <property type="entry name" value="MFS_dom"/>
</dbReference>
<evidence type="ECO:0000256" key="3">
    <source>
        <dbReference type="ARBA" id="ARBA00022692"/>
    </source>
</evidence>
<dbReference type="CDD" id="cd06174">
    <property type="entry name" value="MFS"/>
    <property type="match status" value="1"/>
</dbReference>
<dbReference type="Gene3D" id="1.20.1250.20">
    <property type="entry name" value="MFS general substrate transporter like domains"/>
    <property type="match status" value="1"/>
</dbReference>
<feature type="transmembrane region" description="Helical" evidence="6">
    <location>
        <begin position="365"/>
        <end position="384"/>
    </location>
</feature>
<keyword evidence="2" id="KW-1003">Cell membrane</keyword>
<dbReference type="PANTHER" id="PTHR43124">
    <property type="entry name" value="PURINE EFFLUX PUMP PBUE"/>
    <property type="match status" value="1"/>
</dbReference>
<proteinExistence type="predicted"/>
<evidence type="ECO:0000256" key="6">
    <source>
        <dbReference type="SAM" id="Phobius"/>
    </source>
</evidence>
<dbReference type="InterPro" id="IPR036259">
    <property type="entry name" value="MFS_trans_sf"/>
</dbReference>
<dbReference type="Pfam" id="PF07690">
    <property type="entry name" value="MFS_1"/>
    <property type="match status" value="1"/>
</dbReference>
<dbReference type="EMBL" id="CP032134">
    <property type="protein sequence ID" value="AXY56948.1"/>
    <property type="molecule type" value="Genomic_DNA"/>
</dbReference>
<feature type="transmembrane region" description="Helical" evidence="6">
    <location>
        <begin position="333"/>
        <end position="353"/>
    </location>
</feature>
<evidence type="ECO:0000256" key="2">
    <source>
        <dbReference type="ARBA" id="ARBA00022475"/>
    </source>
</evidence>
<evidence type="ECO:0000256" key="1">
    <source>
        <dbReference type="ARBA" id="ARBA00004651"/>
    </source>
</evidence>
<reference evidence="9" key="1">
    <citation type="submission" date="2018-09" db="EMBL/GenBank/DDBJ databases">
        <title>The complete genome of Acinetobacter sp. strain WCHAc010005.</title>
        <authorList>
            <person name="Hu Y."/>
            <person name="Long H."/>
            <person name="Feng Y."/>
            <person name="Zong Z."/>
        </authorList>
    </citation>
    <scope>NUCLEOTIDE SEQUENCE [LARGE SCALE GENOMIC DNA]</scope>
    <source>
        <strain evidence="9">WCHAc010005</strain>
    </source>
</reference>
<organism evidence="8 9">
    <name type="scientific">Acinetobacter chinensis</name>
    <dbReference type="NCBI Taxonomy" id="2004650"/>
    <lineage>
        <taxon>Bacteria</taxon>
        <taxon>Pseudomonadati</taxon>
        <taxon>Pseudomonadota</taxon>
        <taxon>Gammaproteobacteria</taxon>
        <taxon>Moraxellales</taxon>
        <taxon>Moraxellaceae</taxon>
        <taxon>Acinetobacter</taxon>
    </lineage>
</organism>
<sequence>MSVSDQQRLSRDLWIICAGFVAAMHVGKLPPSVPILQNELGISFVQAGLLLSLVQLAGMLSALSLGSFTEKFGLKRCVLTGLLLLSLASAVGSQAHGVEMLLGLRVVEGFGFLLVTLSGPAYIRQLVSVSQLQTRMGLWSAYMGGGMGIALFITPYLITLAGWQGVWIFFSVLSLLLGLCILFFVPEPKSVSQHSSILKLIKSTLVHRPAWILAGIFGVYAGQWFSMVGFLPAIYQQNYIAPQQAGALTACVAIANAVGTFLCGLMLQRGFSAKTLVQLGFSVLSVSALFFYISMNELNFFIQYGLVFSFSLFGGLVAAVVFSQALHFAPSPLAISATVGLILQCSASSQFILPPVIAMTVSETGGWFWIGIMMAALSCIGILLSQRLFKQKQA</sequence>
<keyword evidence="5 6" id="KW-0472">Membrane</keyword>
<feature type="transmembrane region" description="Helical" evidence="6">
    <location>
        <begin position="77"/>
        <end position="96"/>
    </location>
</feature>
<evidence type="ECO:0000259" key="7">
    <source>
        <dbReference type="PROSITE" id="PS50850"/>
    </source>
</evidence>
<evidence type="ECO:0000313" key="9">
    <source>
        <dbReference type="Proteomes" id="UP000263753"/>
    </source>
</evidence>
<evidence type="ECO:0000313" key="8">
    <source>
        <dbReference type="EMBL" id="AXY56948.1"/>
    </source>
</evidence>
<feature type="transmembrane region" description="Helical" evidence="6">
    <location>
        <begin position="102"/>
        <end position="124"/>
    </location>
</feature>
<feature type="transmembrane region" description="Helical" evidence="6">
    <location>
        <begin position="276"/>
        <end position="295"/>
    </location>
</feature>
<dbReference type="GO" id="GO:0005886">
    <property type="term" value="C:plasma membrane"/>
    <property type="evidence" value="ECO:0007669"/>
    <property type="project" value="UniProtKB-SubCell"/>
</dbReference>
<feature type="transmembrane region" description="Helical" evidence="6">
    <location>
        <begin position="245"/>
        <end position="267"/>
    </location>
</feature>
<protein>
    <submittedName>
        <fullName evidence="8">MFS transporter</fullName>
    </submittedName>
</protein>
<dbReference type="SUPFAM" id="SSF103473">
    <property type="entry name" value="MFS general substrate transporter"/>
    <property type="match status" value="1"/>
</dbReference>
<keyword evidence="4 6" id="KW-1133">Transmembrane helix</keyword>
<evidence type="ECO:0000256" key="4">
    <source>
        <dbReference type="ARBA" id="ARBA00022989"/>
    </source>
</evidence>
<dbReference type="Proteomes" id="UP000263753">
    <property type="component" value="Chromosome"/>
</dbReference>
<dbReference type="InterPro" id="IPR050189">
    <property type="entry name" value="MFS_Efflux_Transporters"/>
</dbReference>
<dbReference type="PROSITE" id="PS50850">
    <property type="entry name" value="MFS"/>
    <property type="match status" value="1"/>
</dbReference>
<dbReference type="KEGG" id="achi:CDG60_10470"/>
<accession>A0A3B7LWT8</accession>
<evidence type="ECO:0000256" key="5">
    <source>
        <dbReference type="ARBA" id="ARBA00023136"/>
    </source>
</evidence>
<keyword evidence="3 6" id="KW-0812">Transmembrane</keyword>
<feature type="transmembrane region" description="Helical" evidence="6">
    <location>
        <begin position="136"/>
        <end position="158"/>
    </location>
</feature>
<dbReference type="AlphaFoldDB" id="A0A3B7LWT8"/>
<gene>
    <name evidence="8" type="ORF">CDG60_10470</name>
</gene>
<feature type="transmembrane region" description="Helical" evidence="6">
    <location>
        <begin position="205"/>
        <end position="225"/>
    </location>
</feature>
<feature type="transmembrane region" description="Helical" evidence="6">
    <location>
        <begin position="12"/>
        <end position="30"/>
    </location>
</feature>
<comment type="subcellular location">
    <subcellularLocation>
        <location evidence="1">Cell membrane</location>
        <topology evidence="1">Multi-pass membrane protein</topology>
    </subcellularLocation>
</comment>
<dbReference type="PANTHER" id="PTHR43124:SF3">
    <property type="entry name" value="CHLORAMPHENICOL EFFLUX PUMP RV0191"/>
    <property type="match status" value="1"/>
</dbReference>
<feature type="domain" description="Major facilitator superfamily (MFS) profile" evidence="7">
    <location>
        <begin position="11"/>
        <end position="393"/>
    </location>
</feature>
<feature type="transmembrane region" description="Helical" evidence="6">
    <location>
        <begin position="164"/>
        <end position="185"/>
    </location>
</feature>
<feature type="transmembrane region" description="Helical" evidence="6">
    <location>
        <begin position="42"/>
        <end position="65"/>
    </location>
</feature>
<feature type="transmembrane region" description="Helical" evidence="6">
    <location>
        <begin position="301"/>
        <end position="321"/>
    </location>
</feature>
<name>A0A3B7LWT8_9GAMM</name>
<dbReference type="GO" id="GO:0022857">
    <property type="term" value="F:transmembrane transporter activity"/>
    <property type="evidence" value="ECO:0007669"/>
    <property type="project" value="InterPro"/>
</dbReference>